<organism evidence="1 2">
    <name type="scientific">Pistacia atlantica</name>
    <dbReference type="NCBI Taxonomy" id="434234"/>
    <lineage>
        <taxon>Eukaryota</taxon>
        <taxon>Viridiplantae</taxon>
        <taxon>Streptophyta</taxon>
        <taxon>Embryophyta</taxon>
        <taxon>Tracheophyta</taxon>
        <taxon>Spermatophyta</taxon>
        <taxon>Magnoliopsida</taxon>
        <taxon>eudicotyledons</taxon>
        <taxon>Gunneridae</taxon>
        <taxon>Pentapetalae</taxon>
        <taxon>rosids</taxon>
        <taxon>malvids</taxon>
        <taxon>Sapindales</taxon>
        <taxon>Anacardiaceae</taxon>
        <taxon>Pistacia</taxon>
    </lineage>
</organism>
<keyword evidence="2" id="KW-1185">Reference proteome</keyword>
<accession>A0ACC0ZZP6</accession>
<dbReference type="Proteomes" id="UP001164250">
    <property type="component" value="Chromosome 12"/>
</dbReference>
<evidence type="ECO:0000313" key="1">
    <source>
        <dbReference type="EMBL" id="KAJ0080704.1"/>
    </source>
</evidence>
<comment type="caution">
    <text evidence="1">The sequence shown here is derived from an EMBL/GenBank/DDBJ whole genome shotgun (WGS) entry which is preliminary data.</text>
</comment>
<dbReference type="EMBL" id="CM047908">
    <property type="protein sequence ID" value="KAJ0080704.1"/>
    <property type="molecule type" value="Genomic_DNA"/>
</dbReference>
<evidence type="ECO:0000313" key="2">
    <source>
        <dbReference type="Proteomes" id="UP001164250"/>
    </source>
</evidence>
<gene>
    <name evidence="1" type="ORF">Patl1_10682</name>
</gene>
<reference evidence="2" key="1">
    <citation type="journal article" date="2023" name="G3 (Bethesda)">
        <title>Genome assembly and association tests identify interacting loci associated with vigor, precocity, and sex in interspecific pistachio rootstocks.</title>
        <authorList>
            <person name="Palmer W."/>
            <person name="Jacygrad E."/>
            <person name="Sagayaradj S."/>
            <person name="Cavanaugh K."/>
            <person name="Han R."/>
            <person name="Bertier L."/>
            <person name="Beede B."/>
            <person name="Kafkas S."/>
            <person name="Golino D."/>
            <person name="Preece J."/>
            <person name="Michelmore R."/>
        </authorList>
    </citation>
    <scope>NUCLEOTIDE SEQUENCE [LARGE SCALE GENOMIC DNA]</scope>
</reference>
<protein>
    <submittedName>
        <fullName evidence="1">Uncharacterized protein</fullName>
    </submittedName>
</protein>
<proteinExistence type="predicted"/>
<name>A0ACC0ZZP6_9ROSI</name>
<sequence>MDSKLWLIFLLSAVLMVVQSIAFTKEMYGDENLMESWSGRRQLESRQYVSYSALFADTTPCQKRGQSYFNCKTGAQANPPPPNSSKSDSLQTKSSKSDPPEANSPTSDPPQADSSESDYAR</sequence>